<name>A0A1A8THV0_9GAMM</name>
<organism evidence="1 2">
    <name type="scientific">Marinomonas spartinae</name>
    <dbReference type="NCBI Taxonomy" id="1792290"/>
    <lineage>
        <taxon>Bacteria</taxon>
        <taxon>Pseudomonadati</taxon>
        <taxon>Pseudomonadota</taxon>
        <taxon>Gammaproteobacteria</taxon>
        <taxon>Oceanospirillales</taxon>
        <taxon>Oceanospirillaceae</taxon>
        <taxon>Marinomonas</taxon>
    </lineage>
</organism>
<dbReference type="AlphaFoldDB" id="A0A1A8THV0"/>
<dbReference type="OrthoDB" id="8263000at2"/>
<dbReference type="Proteomes" id="UP000092544">
    <property type="component" value="Unassembled WGS sequence"/>
</dbReference>
<gene>
    <name evidence="1" type="ORF">MSP8886_02292</name>
</gene>
<dbReference type="EMBL" id="FLOB01000004">
    <property type="protein sequence ID" value="SBS31955.1"/>
    <property type="molecule type" value="Genomic_DNA"/>
</dbReference>
<accession>A0A1A8THV0</accession>
<sequence>MTLSISKQNHQENPDSFEQLFQLGLTYIQQLSGKVWTDYNTHDPGVTILEQLCYALTDLIYRSDFDVSDYLTESNGQIDYRQYGLTPPEEILQPPPQQPSDYQSWLLSVIPDLDQVWVALNQQAPHCGLYQIDGLLPVVSQQEQSDTSPSILQTIRAISQAYHSVRGLGEDLDQVRIIGETSLSLHAIIDISNEVDDINKLAASIYDQSNQWIRQEAVKPTLTELKEHLLANNAIQHIHDLYFQSTDASNLNKRLETLPEHAKLMLPEQESDITLALFQNNHAVTLDVSEIGLNFHLYQQHRHIQQTAGSSAKPALPAGRLYNFAQYESVQTLFPRNYHLAPGRSSHYNPQQQAERHQLRSYLLLFDQLMANFCRDLDGIRELFSLSLDTPYSYQIQALSHEQFYDIDQHYPAQAEQQLRELQAQFDDFPERKGRLFDYILALYGEQYPNDFHRQFNPYLSFKELNWQLLKNKQAFLHDIITVTNERGLGPNLFQADHQSGYEKRISLLLGIQKTDKTSYTRTLTRHLLNVVSDAHFAHSPTGQKTLFNIRKPIRSLLESVSERPENITLSDRKIRRIRSSIIAFTGQTIPESLFLLGIDHHCFKVLHHTRKDEYQLFFNFSGKPSEDDDKRWLYIGRHTNKNKLLNFCHYLQQWLTQLNHEIESLHLVEHITLRPQGESDDLAPYAHQISVVLPGFTARHHNEHFRQQAEALIRNNSPAHLLAHIHWLSFHDFCEFETLYFAWREQKAKVLNLSHSTSGYERQNEQQDCDQLADKLHTFLQQPSTQDDELIL</sequence>
<keyword evidence="2" id="KW-1185">Reference proteome</keyword>
<evidence type="ECO:0000313" key="1">
    <source>
        <dbReference type="EMBL" id="SBS31955.1"/>
    </source>
</evidence>
<evidence type="ECO:0000313" key="2">
    <source>
        <dbReference type="Proteomes" id="UP000092544"/>
    </source>
</evidence>
<dbReference type="RefSeq" id="WP_067016472.1">
    <property type="nucleotide sequence ID" value="NZ_FLOB01000004.1"/>
</dbReference>
<dbReference type="STRING" id="1792290.MSP8886_02292"/>
<reference evidence="1 2" key="1">
    <citation type="submission" date="2016-06" db="EMBL/GenBank/DDBJ databases">
        <authorList>
            <person name="Kjaerup R.B."/>
            <person name="Dalgaard T.S."/>
            <person name="Juul-Madsen H.R."/>
        </authorList>
    </citation>
    <scope>NUCLEOTIDE SEQUENCE [LARGE SCALE GENOMIC DNA]</scope>
    <source>
        <strain evidence="1 2">CECT 8886</strain>
    </source>
</reference>
<protein>
    <submittedName>
        <fullName evidence="1">Uncharacterized protein</fullName>
    </submittedName>
</protein>
<proteinExistence type="predicted"/>